<protein>
    <submittedName>
        <fullName evidence="1">Uncharacterized protein</fullName>
    </submittedName>
</protein>
<dbReference type="AlphaFoldDB" id="I4BC77"/>
<proteinExistence type="predicted"/>
<sequence length="207" mass="21427">MTSAMDIAAPDLLSSGAHALRATAGAVLGQPGGVFGARGEFFGGFLTIDENASVPSVALLRPGTAHRAVVQVGPDRPGLRPRKLCIKIPDAYGPGKDQDFLLASSGDGAPLHHVVMPAEPVASLYSSLWLYLAGLQPVLFGVRPSTTGPDLRFGSGDEVSFLISAPVGQFRRIGSLRLTGPLDGPPVRFSGGNSGGSIRPLPPVTFY</sequence>
<keyword evidence="2" id="KW-1185">Reference proteome</keyword>
<reference evidence="1 2" key="1">
    <citation type="submission" date="2012-06" db="EMBL/GenBank/DDBJ databases">
        <title>Complete sequence of chromosome of Mycobacterium chubuense NBB4.</title>
        <authorList>
            <consortium name="US DOE Joint Genome Institute"/>
            <person name="Lucas S."/>
            <person name="Han J."/>
            <person name="Lapidus A."/>
            <person name="Cheng J.-F."/>
            <person name="Goodwin L."/>
            <person name="Pitluck S."/>
            <person name="Peters L."/>
            <person name="Mikhailova N."/>
            <person name="Teshima H."/>
            <person name="Detter J.C."/>
            <person name="Han C."/>
            <person name="Tapia R."/>
            <person name="Land M."/>
            <person name="Hauser L."/>
            <person name="Kyrpides N."/>
            <person name="Ivanova N."/>
            <person name="Pagani I."/>
            <person name="Mattes T."/>
            <person name="Holmes A."/>
            <person name="Rutledge P."/>
            <person name="Paulsen I."/>
            <person name="Coleman N."/>
            <person name="Woyke T."/>
        </authorList>
    </citation>
    <scope>NUCLEOTIDE SEQUENCE [LARGE SCALE GENOMIC DNA]</scope>
    <source>
        <strain evidence="1 2">NBB4</strain>
    </source>
</reference>
<evidence type="ECO:0000313" key="2">
    <source>
        <dbReference type="Proteomes" id="UP000006057"/>
    </source>
</evidence>
<dbReference type="eggNOG" id="ENOG5031JVI">
    <property type="taxonomic scope" value="Bacteria"/>
</dbReference>
<name>I4BC77_MYCCN</name>
<organism evidence="1 2">
    <name type="scientific">Mycolicibacterium chubuense (strain NBB4)</name>
    <name type="common">Mycobacterium chubuense</name>
    <dbReference type="NCBI Taxonomy" id="710421"/>
    <lineage>
        <taxon>Bacteria</taxon>
        <taxon>Bacillati</taxon>
        <taxon>Actinomycetota</taxon>
        <taxon>Actinomycetes</taxon>
        <taxon>Mycobacteriales</taxon>
        <taxon>Mycobacteriaceae</taxon>
        <taxon>Mycolicibacterium</taxon>
    </lineage>
</organism>
<accession>I4BC77</accession>
<dbReference type="HOGENOM" id="CLU_1325143_0_0_11"/>
<dbReference type="STRING" id="710421.Mycch_0056"/>
<dbReference type="Proteomes" id="UP000006057">
    <property type="component" value="Chromosome"/>
</dbReference>
<dbReference type="KEGG" id="mcb:Mycch_0056"/>
<gene>
    <name evidence="1" type="ordered locus">Mycch_0056</name>
</gene>
<dbReference type="EMBL" id="CP003053">
    <property type="protein sequence ID" value="AFM14884.1"/>
    <property type="molecule type" value="Genomic_DNA"/>
</dbReference>
<dbReference type="PATRIC" id="fig|710421.3.peg.52"/>
<evidence type="ECO:0000313" key="1">
    <source>
        <dbReference type="EMBL" id="AFM14884.1"/>
    </source>
</evidence>